<feature type="region of interest" description="Disordered" evidence="5">
    <location>
        <begin position="404"/>
        <end position="428"/>
    </location>
</feature>
<proteinExistence type="predicted"/>
<protein>
    <submittedName>
        <fullName evidence="7">MFS transporter</fullName>
    </submittedName>
</protein>
<keyword evidence="3 6" id="KW-1133">Transmembrane helix</keyword>
<keyword evidence="8" id="KW-1185">Reference proteome</keyword>
<feature type="transmembrane region" description="Helical" evidence="6">
    <location>
        <begin position="84"/>
        <end position="101"/>
    </location>
</feature>
<dbReference type="PANTHER" id="PTHR23514:SF13">
    <property type="entry name" value="INNER MEMBRANE PROTEIN YBJJ"/>
    <property type="match status" value="1"/>
</dbReference>
<evidence type="ECO:0000256" key="3">
    <source>
        <dbReference type="ARBA" id="ARBA00022989"/>
    </source>
</evidence>
<evidence type="ECO:0000256" key="1">
    <source>
        <dbReference type="ARBA" id="ARBA00004141"/>
    </source>
</evidence>
<dbReference type="GO" id="GO:0016020">
    <property type="term" value="C:membrane"/>
    <property type="evidence" value="ECO:0007669"/>
    <property type="project" value="UniProtKB-SubCell"/>
</dbReference>
<reference evidence="7 8" key="1">
    <citation type="submission" date="2021-01" db="EMBL/GenBank/DDBJ databases">
        <title>Whole genome shotgun sequence of Catellatospora citrea NBRC 14495.</title>
        <authorList>
            <person name="Komaki H."/>
            <person name="Tamura T."/>
        </authorList>
    </citation>
    <scope>NUCLEOTIDE SEQUENCE [LARGE SCALE GENOMIC DNA]</scope>
    <source>
        <strain evidence="7 8">NBRC 14495</strain>
    </source>
</reference>
<feature type="transmembrane region" description="Helical" evidence="6">
    <location>
        <begin position="52"/>
        <end position="72"/>
    </location>
</feature>
<dbReference type="SUPFAM" id="SSF103473">
    <property type="entry name" value="MFS general substrate transporter"/>
    <property type="match status" value="1"/>
</dbReference>
<feature type="transmembrane region" description="Helical" evidence="6">
    <location>
        <begin position="288"/>
        <end position="306"/>
    </location>
</feature>
<dbReference type="Proteomes" id="UP000659904">
    <property type="component" value="Unassembled WGS sequence"/>
</dbReference>
<feature type="transmembrane region" description="Helical" evidence="6">
    <location>
        <begin position="342"/>
        <end position="360"/>
    </location>
</feature>
<sequence>MTTVTPVTPVTPIAVRSATKATYVAFIGSGFAFASWASRIPQVRDHLALDPATLGLVLLALAAGSLLALPISGSVVTRIGSSRTVMAMAVLLGVGLVTAGLGSLSGVVPVVIGLVLLGFAHGAWDVGMNVQGTVVERHLGRSIMSRFHAGFSLGTVAGALLGAAAIALNVPVAAHLTVVALLVVASVVRQARRFIADQDQPAPGEDTGAPRVSALTAWREPRTLLIGVFVLAFSFAEGVGNDWISIAAIDGHHVSAVLGTLAFAGFLTAMTIGRWFGPGLLDRYGRTAVVRVLAAIGIAGVALFVFGPSLAYAYAGTLLWGLGASLGFPVGMSAGGDDPRRAAARVSVIASIGYCAFLGGPPTIGLLGDHFTVLRALTVVAVLLGLAALIADAVHPAPAAHSASTTGINRAHDSRAASPNDEAAVLQR</sequence>
<dbReference type="Gene3D" id="1.20.1250.20">
    <property type="entry name" value="MFS general substrate transporter like domains"/>
    <property type="match status" value="2"/>
</dbReference>
<keyword evidence="4 6" id="KW-0472">Membrane</keyword>
<dbReference type="GO" id="GO:0022857">
    <property type="term" value="F:transmembrane transporter activity"/>
    <property type="evidence" value="ECO:0007669"/>
    <property type="project" value="InterPro"/>
</dbReference>
<gene>
    <name evidence="7" type="ORF">Cci01nite_55220</name>
</gene>
<dbReference type="AlphaFoldDB" id="A0A8J3KNE0"/>
<name>A0A8J3KNE0_9ACTN</name>
<keyword evidence="2 6" id="KW-0812">Transmembrane</keyword>
<feature type="transmembrane region" description="Helical" evidence="6">
    <location>
        <begin position="224"/>
        <end position="244"/>
    </location>
</feature>
<evidence type="ECO:0000256" key="4">
    <source>
        <dbReference type="ARBA" id="ARBA00023136"/>
    </source>
</evidence>
<dbReference type="CDD" id="cd17393">
    <property type="entry name" value="MFS_MosC_like"/>
    <property type="match status" value="1"/>
</dbReference>
<evidence type="ECO:0000256" key="2">
    <source>
        <dbReference type="ARBA" id="ARBA00022692"/>
    </source>
</evidence>
<evidence type="ECO:0000313" key="7">
    <source>
        <dbReference type="EMBL" id="GIG00429.1"/>
    </source>
</evidence>
<evidence type="ECO:0000256" key="6">
    <source>
        <dbReference type="SAM" id="Phobius"/>
    </source>
</evidence>
<dbReference type="InterPro" id="IPR051788">
    <property type="entry name" value="MFS_Transporter"/>
</dbReference>
<feature type="transmembrane region" description="Helical" evidence="6">
    <location>
        <begin position="256"/>
        <end position="276"/>
    </location>
</feature>
<evidence type="ECO:0000256" key="5">
    <source>
        <dbReference type="SAM" id="MobiDB-lite"/>
    </source>
</evidence>
<feature type="transmembrane region" description="Helical" evidence="6">
    <location>
        <begin position="21"/>
        <end position="40"/>
    </location>
</feature>
<dbReference type="InterPro" id="IPR011701">
    <property type="entry name" value="MFS"/>
</dbReference>
<organism evidence="7 8">
    <name type="scientific">Catellatospora citrea</name>
    <dbReference type="NCBI Taxonomy" id="53366"/>
    <lineage>
        <taxon>Bacteria</taxon>
        <taxon>Bacillati</taxon>
        <taxon>Actinomycetota</taxon>
        <taxon>Actinomycetes</taxon>
        <taxon>Micromonosporales</taxon>
        <taxon>Micromonosporaceae</taxon>
        <taxon>Catellatospora</taxon>
    </lineage>
</organism>
<feature type="transmembrane region" description="Helical" evidence="6">
    <location>
        <begin position="372"/>
        <end position="391"/>
    </location>
</feature>
<accession>A0A8J3KNE0</accession>
<dbReference type="PANTHER" id="PTHR23514">
    <property type="entry name" value="BYPASS OF STOP CODON PROTEIN 6"/>
    <property type="match status" value="1"/>
</dbReference>
<feature type="transmembrane region" description="Helical" evidence="6">
    <location>
        <begin position="312"/>
        <end position="330"/>
    </location>
</feature>
<dbReference type="Pfam" id="PF07690">
    <property type="entry name" value="MFS_1"/>
    <property type="match status" value="1"/>
</dbReference>
<comment type="caution">
    <text evidence="7">The sequence shown here is derived from an EMBL/GenBank/DDBJ whole genome shotgun (WGS) entry which is preliminary data.</text>
</comment>
<dbReference type="EMBL" id="BONH01000028">
    <property type="protein sequence ID" value="GIG00429.1"/>
    <property type="molecule type" value="Genomic_DNA"/>
</dbReference>
<dbReference type="InterPro" id="IPR036259">
    <property type="entry name" value="MFS_trans_sf"/>
</dbReference>
<evidence type="ECO:0000313" key="8">
    <source>
        <dbReference type="Proteomes" id="UP000659904"/>
    </source>
</evidence>
<feature type="transmembrane region" description="Helical" evidence="6">
    <location>
        <begin position="172"/>
        <end position="188"/>
    </location>
</feature>
<comment type="subcellular location">
    <subcellularLocation>
        <location evidence="1">Membrane</location>
        <topology evidence="1">Multi-pass membrane protein</topology>
    </subcellularLocation>
</comment>